<dbReference type="EMBL" id="QUQO01000001">
    <property type="protein sequence ID" value="RFB04485.1"/>
    <property type="molecule type" value="Genomic_DNA"/>
</dbReference>
<keyword evidence="2" id="KW-1185">Reference proteome</keyword>
<proteinExistence type="predicted"/>
<reference evidence="1 2" key="1">
    <citation type="submission" date="2018-08" db="EMBL/GenBank/DDBJ databases">
        <title>Parvularcula sp. SM1705, isolated from surface water of the South Sea China.</title>
        <authorList>
            <person name="Sun L."/>
        </authorList>
    </citation>
    <scope>NUCLEOTIDE SEQUENCE [LARGE SCALE GENOMIC DNA]</scope>
    <source>
        <strain evidence="1 2">SM1705</strain>
    </source>
</reference>
<name>A0A371RGE0_9PROT</name>
<dbReference type="InParanoid" id="A0A371RGE0"/>
<protein>
    <submittedName>
        <fullName evidence="1">Uncharacterized protein</fullName>
    </submittedName>
</protein>
<evidence type="ECO:0000313" key="1">
    <source>
        <dbReference type="EMBL" id="RFB04485.1"/>
    </source>
</evidence>
<dbReference type="Proteomes" id="UP000264589">
    <property type="component" value="Unassembled WGS sequence"/>
</dbReference>
<gene>
    <name evidence="1" type="ORF">DX908_03800</name>
</gene>
<accession>A0A371RGE0</accession>
<evidence type="ECO:0000313" key="2">
    <source>
        <dbReference type="Proteomes" id="UP000264589"/>
    </source>
</evidence>
<comment type="caution">
    <text evidence="1">The sequence shown here is derived from an EMBL/GenBank/DDBJ whole genome shotgun (WGS) entry which is preliminary data.</text>
</comment>
<sequence>MENPVHLVAIHPLDKLGTVFTVHGWHGQVSPGDLIEINSQTFKVKGEARLRLTEKPRESLRDIVLDFSYSTDLSKLIGHEVNFHAQVKS</sequence>
<dbReference type="AlphaFoldDB" id="A0A371RGE0"/>
<organism evidence="1 2">
    <name type="scientific">Parvularcula marina</name>
    <dbReference type="NCBI Taxonomy" id="2292771"/>
    <lineage>
        <taxon>Bacteria</taxon>
        <taxon>Pseudomonadati</taxon>
        <taxon>Pseudomonadota</taxon>
        <taxon>Alphaproteobacteria</taxon>
        <taxon>Parvularculales</taxon>
        <taxon>Parvularculaceae</taxon>
        <taxon>Parvularcula</taxon>
    </lineage>
</organism>